<dbReference type="Proteomes" id="UP000002866">
    <property type="component" value="Chromosome 3"/>
</dbReference>
<keyword evidence="4 7" id="KW-0802">TPR repeat</keyword>
<evidence type="ECO:0000256" key="2">
    <source>
        <dbReference type="ARBA" id="ARBA00013194"/>
    </source>
</evidence>
<dbReference type="EC" id="5.2.1.8" evidence="2"/>
<dbReference type="AlphaFoldDB" id="I2H0S1"/>
<evidence type="ECO:0000256" key="3">
    <source>
        <dbReference type="ARBA" id="ARBA00022737"/>
    </source>
</evidence>
<dbReference type="InterPro" id="IPR019734">
    <property type="entry name" value="TPR_rpt"/>
</dbReference>
<dbReference type="Gene3D" id="1.25.40.10">
    <property type="entry name" value="Tetratricopeptide repeat domain"/>
    <property type="match status" value="1"/>
</dbReference>
<keyword evidence="5" id="KW-0697">Rotamase</keyword>
<dbReference type="PANTHER" id="PTHR11071">
    <property type="entry name" value="PEPTIDYL-PROLYL CIS-TRANS ISOMERASE"/>
    <property type="match status" value="1"/>
</dbReference>
<dbReference type="InterPro" id="IPR029000">
    <property type="entry name" value="Cyclophilin-like_dom_sf"/>
</dbReference>
<comment type="catalytic activity">
    <reaction evidence="1">
        <text>[protein]-peptidylproline (omega=180) = [protein]-peptidylproline (omega=0)</text>
        <dbReference type="Rhea" id="RHEA:16237"/>
        <dbReference type="Rhea" id="RHEA-COMP:10747"/>
        <dbReference type="Rhea" id="RHEA-COMP:10748"/>
        <dbReference type="ChEBI" id="CHEBI:83833"/>
        <dbReference type="ChEBI" id="CHEBI:83834"/>
        <dbReference type="EC" id="5.2.1.8"/>
    </reaction>
</comment>
<dbReference type="HOGENOM" id="CLU_012062_37_0_1"/>
<dbReference type="InParanoid" id="I2H0S1"/>
<dbReference type="FunCoup" id="I2H0S1">
    <property type="interactions" value="82"/>
</dbReference>
<sequence length="408" mass="47168">MLSDPLVYLDISIDNEKIGRIVCKLYAKKAPKAAANFYSLCKGDVSIQSHKPLTYKDNYFHRVIKNFMIQCGDIEFGKDEYKKSDQIGTGGCSIYATEKEIESAADGDLACFGNFEDENLEEFPEPFMLAMANTGTPNSNSSQFFITTYPSPHLNGKHSLFGEVIDGKYVVRTIENSRVDKDGFPEKCIRIDDCGEWNSEMGVPLYNACNDKIGGDVYEENPEDDKHFESDDFSRVYEAANTIKESGTLLFKKKDFQNAFFKYKKSLRYITEYIPDMEMDKENNIKYTNLKIKLYLNMCLMMFDMQKYEEAIQYATYIIEMENVPKLDVAKAYYRSGNCYLAKKRLEDALKDYNLCKENNPNDKVVDQKIEHVENLIQQKKEKTRKNISKFFPSNLYVSLNIYLCILF</sequence>
<dbReference type="KEGG" id="tbl:TBLA_0C01590"/>
<evidence type="ECO:0000256" key="4">
    <source>
        <dbReference type="ARBA" id="ARBA00022803"/>
    </source>
</evidence>
<proteinExistence type="predicted"/>
<dbReference type="PROSITE" id="PS50072">
    <property type="entry name" value="CSA_PPIASE_2"/>
    <property type="match status" value="1"/>
</dbReference>
<dbReference type="PANTHER" id="PTHR11071:SF561">
    <property type="entry name" value="PEPTIDYL-PROLYL CIS-TRANS ISOMERASE D-RELATED"/>
    <property type="match status" value="1"/>
</dbReference>
<protein>
    <recommendedName>
        <fullName evidence="2">peptidylprolyl isomerase</fullName>
        <ecNumber evidence="2">5.2.1.8</ecNumber>
    </recommendedName>
</protein>
<evidence type="ECO:0000256" key="7">
    <source>
        <dbReference type="PROSITE-ProRule" id="PRU00339"/>
    </source>
</evidence>
<dbReference type="OrthoDB" id="407558at2759"/>
<dbReference type="GO" id="GO:0003755">
    <property type="term" value="F:peptidyl-prolyl cis-trans isomerase activity"/>
    <property type="evidence" value="ECO:0007669"/>
    <property type="project" value="UniProtKB-KW"/>
</dbReference>
<dbReference type="InterPro" id="IPR002130">
    <property type="entry name" value="Cyclophilin-type_PPIase_dom"/>
</dbReference>
<keyword evidence="6" id="KW-0413">Isomerase</keyword>
<dbReference type="PROSITE" id="PS50005">
    <property type="entry name" value="TPR"/>
    <property type="match status" value="1"/>
</dbReference>
<dbReference type="InterPro" id="IPR011990">
    <property type="entry name" value="TPR-like_helical_dom_sf"/>
</dbReference>
<evidence type="ECO:0000313" key="10">
    <source>
        <dbReference type="Proteomes" id="UP000002866"/>
    </source>
</evidence>
<dbReference type="PRINTS" id="PR00153">
    <property type="entry name" value="CSAPPISMRASE"/>
</dbReference>
<dbReference type="GO" id="GO:0051082">
    <property type="term" value="F:unfolded protein binding"/>
    <property type="evidence" value="ECO:0007669"/>
    <property type="project" value="EnsemblFungi"/>
</dbReference>
<accession>I2H0S1</accession>
<evidence type="ECO:0000256" key="1">
    <source>
        <dbReference type="ARBA" id="ARBA00000971"/>
    </source>
</evidence>
<evidence type="ECO:0000256" key="5">
    <source>
        <dbReference type="ARBA" id="ARBA00023110"/>
    </source>
</evidence>
<dbReference type="STRING" id="1071380.I2H0S1"/>
<keyword evidence="10" id="KW-1185">Reference proteome</keyword>
<dbReference type="FunFam" id="1.25.40.10:FF:000029">
    <property type="entry name" value="peptidyl-prolyl cis-trans isomerase D"/>
    <property type="match status" value="1"/>
</dbReference>
<feature type="repeat" description="TPR" evidence="7">
    <location>
        <begin position="330"/>
        <end position="363"/>
    </location>
</feature>
<dbReference type="SMART" id="SM00028">
    <property type="entry name" value="TPR"/>
    <property type="match status" value="3"/>
</dbReference>
<dbReference type="OMA" id="QFFITTY"/>
<dbReference type="GeneID" id="14494953"/>
<feature type="domain" description="PPIase cyclophilin-type" evidence="8">
    <location>
        <begin position="8"/>
        <end position="196"/>
    </location>
</feature>
<dbReference type="GO" id="GO:0005829">
    <property type="term" value="C:cytosol"/>
    <property type="evidence" value="ECO:0007669"/>
    <property type="project" value="EnsemblFungi"/>
</dbReference>
<dbReference type="FunFam" id="2.40.100.10:FF:000025">
    <property type="entry name" value="Peptidyl-prolyl cis-trans isomerase CYP19-2"/>
    <property type="match status" value="1"/>
</dbReference>
<evidence type="ECO:0000256" key="6">
    <source>
        <dbReference type="ARBA" id="ARBA00023235"/>
    </source>
</evidence>
<evidence type="ECO:0000259" key="8">
    <source>
        <dbReference type="PROSITE" id="PS50072"/>
    </source>
</evidence>
<dbReference type="GO" id="GO:0042026">
    <property type="term" value="P:protein refolding"/>
    <property type="evidence" value="ECO:0007669"/>
    <property type="project" value="EnsemblFungi"/>
</dbReference>
<keyword evidence="3" id="KW-0677">Repeat</keyword>
<gene>
    <name evidence="9" type="primary">TBLA0C01590</name>
    <name evidence="9" type="ORF">TBLA_0C01590</name>
</gene>
<dbReference type="EMBL" id="HE806318">
    <property type="protein sequence ID" value="CCH59973.1"/>
    <property type="molecule type" value="Genomic_DNA"/>
</dbReference>
<dbReference type="SUPFAM" id="SSF50891">
    <property type="entry name" value="Cyclophilin-like"/>
    <property type="match status" value="1"/>
</dbReference>
<dbReference type="GO" id="GO:0016018">
    <property type="term" value="F:cyclosporin A binding"/>
    <property type="evidence" value="ECO:0007669"/>
    <property type="project" value="TreeGrafter"/>
</dbReference>
<organism evidence="9 10">
    <name type="scientific">Henningerozyma blattae (strain ATCC 34711 / CBS 6284 / DSM 70876 / NBRC 10599 / NRRL Y-10934 / UCD 77-7)</name>
    <name type="common">Yeast</name>
    <name type="synonym">Tetrapisispora blattae</name>
    <dbReference type="NCBI Taxonomy" id="1071380"/>
    <lineage>
        <taxon>Eukaryota</taxon>
        <taxon>Fungi</taxon>
        <taxon>Dikarya</taxon>
        <taxon>Ascomycota</taxon>
        <taxon>Saccharomycotina</taxon>
        <taxon>Saccharomycetes</taxon>
        <taxon>Saccharomycetales</taxon>
        <taxon>Saccharomycetaceae</taxon>
        <taxon>Henningerozyma</taxon>
    </lineage>
</organism>
<dbReference type="Gene3D" id="2.40.100.10">
    <property type="entry name" value="Cyclophilin-like"/>
    <property type="match status" value="1"/>
</dbReference>
<reference evidence="9 10" key="1">
    <citation type="journal article" date="2011" name="Proc. Natl. Acad. Sci. U.S.A.">
        <title>Evolutionary erosion of yeast sex chromosomes by mating-type switching accidents.</title>
        <authorList>
            <person name="Gordon J.L."/>
            <person name="Armisen D."/>
            <person name="Proux-Wera E."/>
            <person name="Oheigeartaigh S.S."/>
            <person name="Byrne K.P."/>
            <person name="Wolfe K.H."/>
        </authorList>
    </citation>
    <scope>NUCLEOTIDE SEQUENCE [LARGE SCALE GENOMIC DNA]</scope>
    <source>
        <strain evidence="10">ATCC 34711 / CBS 6284 / DSM 70876 / NBRC 10599 / NRRL Y-10934 / UCD 77-7</strain>
    </source>
</reference>
<dbReference type="RefSeq" id="XP_004179492.1">
    <property type="nucleotide sequence ID" value="XM_004179444.1"/>
</dbReference>
<dbReference type="eggNOG" id="KOG0546">
    <property type="taxonomic scope" value="Eukaryota"/>
</dbReference>
<dbReference type="Pfam" id="PF00160">
    <property type="entry name" value="Pro_isomerase"/>
    <property type="match status" value="1"/>
</dbReference>
<name>I2H0S1_HENB6</name>
<evidence type="ECO:0000313" key="9">
    <source>
        <dbReference type="EMBL" id="CCH59973.1"/>
    </source>
</evidence>
<dbReference type="SUPFAM" id="SSF48452">
    <property type="entry name" value="TPR-like"/>
    <property type="match status" value="1"/>
</dbReference>